<accession>A0A9Q0E8T9</accession>
<dbReference type="EMBL" id="JANIIK010000047">
    <property type="protein sequence ID" value="KAJ3601173.1"/>
    <property type="molecule type" value="Genomic_DNA"/>
</dbReference>
<feature type="compositionally biased region" description="Low complexity" evidence="1">
    <location>
        <begin position="53"/>
        <end position="68"/>
    </location>
</feature>
<gene>
    <name evidence="2" type="ORF">NHX12_032146</name>
</gene>
<dbReference type="AlphaFoldDB" id="A0A9Q0E8T9"/>
<name>A0A9Q0E8T9_9TELE</name>
<dbReference type="Proteomes" id="UP001148018">
    <property type="component" value="Unassembled WGS sequence"/>
</dbReference>
<protein>
    <submittedName>
        <fullName evidence="2">Uncharacterized protein</fullName>
    </submittedName>
</protein>
<sequence>MARTPHPHHNPNPPSTPQNKSGRGPPAHPDGGVGGGPGAGAVHRGRHLPVPPARLGLPGPLRRGPLQPHQLQSCRAGGEEHSGVRHGAERAARVTERTLWLLWLRLGDGPLVGCL</sequence>
<feature type="compositionally biased region" description="Basic and acidic residues" evidence="1">
    <location>
        <begin position="77"/>
        <end position="92"/>
    </location>
</feature>
<evidence type="ECO:0000313" key="2">
    <source>
        <dbReference type="EMBL" id="KAJ3601173.1"/>
    </source>
</evidence>
<proteinExistence type="predicted"/>
<reference evidence="2" key="1">
    <citation type="submission" date="2022-07" db="EMBL/GenBank/DDBJ databases">
        <title>Chromosome-level genome of Muraenolepis orangiensis.</title>
        <authorList>
            <person name="Kim J."/>
        </authorList>
    </citation>
    <scope>NUCLEOTIDE SEQUENCE</scope>
    <source>
        <strain evidence="2">KU_S4_2022</strain>
        <tissue evidence="2">Muscle</tissue>
    </source>
</reference>
<evidence type="ECO:0000313" key="3">
    <source>
        <dbReference type="Proteomes" id="UP001148018"/>
    </source>
</evidence>
<keyword evidence="3" id="KW-1185">Reference proteome</keyword>
<comment type="caution">
    <text evidence="2">The sequence shown here is derived from an EMBL/GenBank/DDBJ whole genome shotgun (WGS) entry which is preliminary data.</text>
</comment>
<feature type="region of interest" description="Disordered" evidence="1">
    <location>
        <begin position="1"/>
        <end position="92"/>
    </location>
</feature>
<evidence type="ECO:0000256" key="1">
    <source>
        <dbReference type="SAM" id="MobiDB-lite"/>
    </source>
</evidence>
<organism evidence="2 3">
    <name type="scientific">Muraenolepis orangiensis</name>
    <name type="common">Patagonian moray cod</name>
    <dbReference type="NCBI Taxonomy" id="630683"/>
    <lineage>
        <taxon>Eukaryota</taxon>
        <taxon>Metazoa</taxon>
        <taxon>Chordata</taxon>
        <taxon>Craniata</taxon>
        <taxon>Vertebrata</taxon>
        <taxon>Euteleostomi</taxon>
        <taxon>Actinopterygii</taxon>
        <taxon>Neopterygii</taxon>
        <taxon>Teleostei</taxon>
        <taxon>Neoteleostei</taxon>
        <taxon>Acanthomorphata</taxon>
        <taxon>Zeiogadaria</taxon>
        <taxon>Gadariae</taxon>
        <taxon>Gadiformes</taxon>
        <taxon>Muraenolepidoidei</taxon>
        <taxon>Muraenolepididae</taxon>
        <taxon>Muraenolepis</taxon>
    </lineage>
</organism>